<organism evidence="11 12">
    <name type="scientific">Rubrobacter taiwanensis</name>
    <dbReference type="NCBI Taxonomy" id="185139"/>
    <lineage>
        <taxon>Bacteria</taxon>
        <taxon>Bacillati</taxon>
        <taxon>Actinomycetota</taxon>
        <taxon>Rubrobacteria</taxon>
        <taxon>Rubrobacterales</taxon>
        <taxon>Rubrobacteraceae</taxon>
        <taxon>Rubrobacter</taxon>
    </lineage>
</organism>
<keyword evidence="7" id="KW-0406">Ion transport</keyword>
<evidence type="ECO:0000259" key="10">
    <source>
        <dbReference type="Pfam" id="PF01769"/>
    </source>
</evidence>
<evidence type="ECO:0000256" key="5">
    <source>
        <dbReference type="ARBA" id="ARBA00022842"/>
    </source>
</evidence>
<dbReference type="InterPro" id="IPR045349">
    <property type="entry name" value="SLC41A1-3"/>
</dbReference>
<feature type="transmembrane region" description="Helical" evidence="9">
    <location>
        <begin position="401"/>
        <end position="421"/>
    </location>
</feature>
<protein>
    <recommendedName>
        <fullName evidence="10">SLC41A/MgtE integral membrane domain-containing protein</fullName>
    </recommendedName>
</protein>
<dbReference type="RefSeq" id="WP_132689585.1">
    <property type="nucleotide sequence ID" value="NZ_SKBU01000011.1"/>
</dbReference>
<reference evidence="11 12" key="1">
    <citation type="submission" date="2019-03" db="EMBL/GenBank/DDBJ databases">
        <title>Whole genome sequence of a novel Rubrobacter taiwanensis strain, isolated from Yellowstone National Park.</title>
        <authorList>
            <person name="Freed S."/>
            <person name="Ramaley R.F."/>
            <person name="Kyndt J.A."/>
        </authorList>
    </citation>
    <scope>NUCLEOTIDE SEQUENCE [LARGE SCALE GENOMIC DNA]</scope>
    <source>
        <strain evidence="11 12">Yellowstone</strain>
    </source>
</reference>
<dbReference type="GO" id="GO:0008324">
    <property type="term" value="F:monoatomic cation transmembrane transporter activity"/>
    <property type="evidence" value="ECO:0007669"/>
    <property type="project" value="InterPro"/>
</dbReference>
<comment type="similarity">
    <text evidence="2">Belongs to the SLC41A transporter family.</text>
</comment>
<keyword evidence="3" id="KW-0813">Transport</keyword>
<evidence type="ECO:0000256" key="2">
    <source>
        <dbReference type="ARBA" id="ARBA00009749"/>
    </source>
</evidence>
<keyword evidence="12" id="KW-1185">Reference proteome</keyword>
<evidence type="ECO:0000256" key="7">
    <source>
        <dbReference type="ARBA" id="ARBA00023065"/>
    </source>
</evidence>
<feature type="domain" description="SLC41A/MgtE integral membrane" evidence="10">
    <location>
        <begin position="71"/>
        <end position="204"/>
    </location>
</feature>
<keyword evidence="5" id="KW-0460">Magnesium</keyword>
<dbReference type="EMBL" id="SKBU01000011">
    <property type="protein sequence ID" value="TCJ18439.1"/>
    <property type="molecule type" value="Genomic_DNA"/>
</dbReference>
<feature type="transmembrane region" description="Helical" evidence="9">
    <location>
        <begin position="323"/>
        <end position="345"/>
    </location>
</feature>
<evidence type="ECO:0000256" key="6">
    <source>
        <dbReference type="ARBA" id="ARBA00022989"/>
    </source>
</evidence>
<feature type="transmembrane region" description="Helical" evidence="9">
    <location>
        <begin position="37"/>
        <end position="58"/>
    </location>
</feature>
<feature type="transmembrane region" description="Helical" evidence="9">
    <location>
        <begin position="112"/>
        <end position="133"/>
    </location>
</feature>
<dbReference type="InterPro" id="IPR036739">
    <property type="entry name" value="SLC41_membr_dom_sf"/>
</dbReference>
<name>A0A4R1BM11_9ACTN</name>
<dbReference type="InterPro" id="IPR006667">
    <property type="entry name" value="SLC41_membr_dom"/>
</dbReference>
<accession>A0A4R1BM11</accession>
<dbReference type="PANTHER" id="PTHR16228:SF7">
    <property type="entry name" value="SLC41A_MGTE INTEGRAL MEMBRANE DOMAIN-CONTAINING PROTEIN"/>
    <property type="match status" value="1"/>
</dbReference>
<feature type="transmembrane region" description="Helical" evidence="9">
    <location>
        <begin position="64"/>
        <end position="91"/>
    </location>
</feature>
<evidence type="ECO:0000313" key="12">
    <source>
        <dbReference type="Proteomes" id="UP000295244"/>
    </source>
</evidence>
<dbReference type="AlphaFoldDB" id="A0A4R1BM11"/>
<dbReference type="OrthoDB" id="5241706at2"/>
<dbReference type="PANTHER" id="PTHR16228">
    <property type="entry name" value="DIVALENT CATION TRANSPORTER SOLUTE CARRIER FAMILY 41"/>
    <property type="match status" value="1"/>
</dbReference>
<keyword evidence="6 9" id="KW-1133">Transmembrane helix</keyword>
<evidence type="ECO:0000313" key="11">
    <source>
        <dbReference type="EMBL" id="TCJ18439.1"/>
    </source>
</evidence>
<evidence type="ECO:0000256" key="4">
    <source>
        <dbReference type="ARBA" id="ARBA00022692"/>
    </source>
</evidence>
<dbReference type="Gene3D" id="1.10.357.20">
    <property type="entry name" value="SLC41 divalent cation transporters, integral membrane domain"/>
    <property type="match status" value="2"/>
</dbReference>
<feature type="transmembrane region" description="Helical" evidence="9">
    <location>
        <begin position="277"/>
        <end position="302"/>
    </location>
</feature>
<evidence type="ECO:0000256" key="3">
    <source>
        <dbReference type="ARBA" id="ARBA00022448"/>
    </source>
</evidence>
<dbReference type="SUPFAM" id="SSF161093">
    <property type="entry name" value="MgtE membrane domain-like"/>
    <property type="match status" value="2"/>
</dbReference>
<feature type="transmembrane region" description="Helical" evidence="9">
    <location>
        <begin position="185"/>
        <end position="210"/>
    </location>
</feature>
<dbReference type="GO" id="GO:0016020">
    <property type="term" value="C:membrane"/>
    <property type="evidence" value="ECO:0007669"/>
    <property type="project" value="UniProtKB-SubCell"/>
</dbReference>
<keyword evidence="4 9" id="KW-0812">Transmembrane</keyword>
<comment type="subcellular location">
    <subcellularLocation>
        <location evidence="1">Membrane</location>
        <topology evidence="1">Multi-pass membrane protein</topology>
    </subcellularLocation>
</comment>
<gene>
    <name evidence="11" type="ORF">E0L93_05455</name>
</gene>
<feature type="transmembrane region" description="Helical" evidence="9">
    <location>
        <begin position="145"/>
        <end position="173"/>
    </location>
</feature>
<evidence type="ECO:0000256" key="8">
    <source>
        <dbReference type="ARBA" id="ARBA00023136"/>
    </source>
</evidence>
<dbReference type="Proteomes" id="UP000295244">
    <property type="component" value="Unassembled WGS sequence"/>
</dbReference>
<feature type="transmembrane region" description="Helical" evidence="9">
    <location>
        <begin position="245"/>
        <end position="265"/>
    </location>
</feature>
<evidence type="ECO:0000256" key="1">
    <source>
        <dbReference type="ARBA" id="ARBA00004141"/>
    </source>
</evidence>
<comment type="caution">
    <text evidence="11">The sequence shown here is derived from an EMBL/GenBank/DDBJ whole genome shotgun (WGS) entry which is preliminary data.</text>
</comment>
<proteinExistence type="inferred from homology"/>
<keyword evidence="8 9" id="KW-0472">Membrane</keyword>
<evidence type="ECO:0000256" key="9">
    <source>
        <dbReference type="SAM" id="Phobius"/>
    </source>
</evidence>
<dbReference type="Pfam" id="PF01769">
    <property type="entry name" value="MgtE"/>
    <property type="match status" value="2"/>
</dbReference>
<feature type="transmembrane region" description="Helical" evidence="9">
    <location>
        <begin position="216"/>
        <end position="233"/>
    </location>
</feature>
<sequence>MTAEKPSETDKRRGRPLTAPRLLGYLTRERESLRQGFAALFISSTGNLIAGMLLGAITGTLEELAGLMVLIPAAIGMRGAIFGAMGSRFGTAIHTGLFRFDLRRGGVLRENVEVALILSLTTGVILAFLARYLSDLLGVATELSVLDYIVISTLGGLLAGAVVMTITIVVAGLSVRRGWDLDNIAAPMVTASGDIVTLPSLFAVTFLIGVPFVPEIVAAVLAALAAAAFYRGLRRSAPGVRRIVNESLPVLTLSGTVLVLAGMTLESRLEAFVTLPALLVLVPAFLQQGGALGSILASRLSSKLHLGLLEPRRLPPLATFQDFNLVYIFAAGVFAFVGSLTHVLGTLTGLESPGLTTMIAVSLFGGLIATTAAIVVAYYSSVGTYRFGLDPDNHSIPIITATMDLVGVLSLIISLMAFGLAG</sequence>
<feature type="domain" description="SLC41A/MgtE integral membrane" evidence="10">
    <location>
        <begin position="282"/>
        <end position="412"/>
    </location>
</feature>
<feature type="transmembrane region" description="Helical" evidence="9">
    <location>
        <begin position="357"/>
        <end position="380"/>
    </location>
</feature>